<dbReference type="NCBIfam" id="NF047558">
    <property type="entry name" value="TPR_END_plus"/>
    <property type="match status" value="1"/>
</dbReference>
<proteinExistence type="predicted"/>
<keyword evidence="3" id="KW-1185">Reference proteome</keyword>
<evidence type="ECO:0000256" key="1">
    <source>
        <dbReference type="SAM" id="SignalP"/>
    </source>
</evidence>
<evidence type="ECO:0000313" key="3">
    <source>
        <dbReference type="Proteomes" id="UP001295423"/>
    </source>
</evidence>
<protein>
    <submittedName>
        <fullName evidence="2">Uncharacterized protein</fullName>
    </submittedName>
</protein>
<dbReference type="InterPro" id="IPR011990">
    <property type="entry name" value="TPR-like_helical_dom_sf"/>
</dbReference>
<sequence>MKTASLILLGLVAVSMTFSTTDGYTILPKPCASNNIGAATSTFRSAASASTSMQMSTEQQFPDPTTFREAEILGLRLMQEGNFEEALVAFQMGMKLPGSRADVRRTKALSGPSPVGGAFGGTESQKVLTLDDFELQAAHYNMACAHARLGNVDDAIANLAKSFENGFDNYVTVRGDPDLDPIKSSPNFEELMENYDSTSGFNPFGFFGKK</sequence>
<dbReference type="AlphaFoldDB" id="A0AAD2FPR8"/>
<organism evidence="2 3">
    <name type="scientific">Cylindrotheca closterium</name>
    <dbReference type="NCBI Taxonomy" id="2856"/>
    <lineage>
        <taxon>Eukaryota</taxon>
        <taxon>Sar</taxon>
        <taxon>Stramenopiles</taxon>
        <taxon>Ochrophyta</taxon>
        <taxon>Bacillariophyta</taxon>
        <taxon>Bacillariophyceae</taxon>
        <taxon>Bacillariophycidae</taxon>
        <taxon>Bacillariales</taxon>
        <taxon>Bacillariaceae</taxon>
        <taxon>Cylindrotheca</taxon>
    </lineage>
</organism>
<dbReference type="Gene3D" id="1.25.40.10">
    <property type="entry name" value="Tetratricopeptide repeat domain"/>
    <property type="match status" value="1"/>
</dbReference>
<dbReference type="SUPFAM" id="SSF48452">
    <property type="entry name" value="TPR-like"/>
    <property type="match status" value="1"/>
</dbReference>
<name>A0AAD2FPR8_9STRA</name>
<keyword evidence="1" id="KW-0732">Signal</keyword>
<feature type="signal peptide" evidence="1">
    <location>
        <begin position="1"/>
        <end position="23"/>
    </location>
</feature>
<feature type="chain" id="PRO_5042050114" evidence="1">
    <location>
        <begin position="24"/>
        <end position="210"/>
    </location>
</feature>
<dbReference type="EMBL" id="CAKOGP040001747">
    <property type="protein sequence ID" value="CAJ1948363.1"/>
    <property type="molecule type" value="Genomic_DNA"/>
</dbReference>
<reference evidence="2" key="1">
    <citation type="submission" date="2023-08" db="EMBL/GenBank/DDBJ databases">
        <authorList>
            <person name="Audoor S."/>
            <person name="Bilcke G."/>
        </authorList>
    </citation>
    <scope>NUCLEOTIDE SEQUENCE</scope>
</reference>
<accession>A0AAD2FPR8</accession>
<evidence type="ECO:0000313" key="2">
    <source>
        <dbReference type="EMBL" id="CAJ1948363.1"/>
    </source>
</evidence>
<gene>
    <name evidence="2" type="ORF">CYCCA115_LOCUS11579</name>
</gene>
<comment type="caution">
    <text evidence="2">The sequence shown here is derived from an EMBL/GenBank/DDBJ whole genome shotgun (WGS) entry which is preliminary data.</text>
</comment>
<dbReference type="Proteomes" id="UP001295423">
    <property type="component" value="Unassembled WGS sequence"/>
</dbReference>